<accession>A0A8K0QTK5</accession>
<dbReference type="AlphaFoldDB" id="A0A8K0QTK5"/>
<dbReference type="PANTHER" id="PTHR33112:SF9">
    <property type="entry name" value="HETEROKARYON INCOMPATIBILITY DOMAIN-CONTAINING PROTEIN"/>
    <property type="match status" value="1"/>
</dbReference>
<reference evidence="2" key="1">
    <citation type="journal article" date="2021" name="Nat. Commun.">
        <title>Genetic determinants of endophytism in the Arabidopsis root mycobiome.</title>
        <authorList>
            <person name="Mesny F."/>
            <person name="Miyauchi S."/>
            <person name="Thiergart T."/>
            <person name="Pickel B."/>
            <person name="Atanasova L."/>
            <person name="Karlsson M."/>
            <person name="Huettel B."/>
            <person name="Barry K.W."/>
            <person name="Haridas S."/>
            <person name="Chen C."/>
            <person name="Bauer D."/>
            <person name="Andreopoulos W."/>
            <person name="Pangilinan J."/>
            <person name="LaButti K."/>
            <person name="Riley R."/>
            <person name="Lipzen A."/>
            <person name="Clum A."/>
            <person name="Drula E."/>
            <person name="Henrissat B."/>
            <person name="Kohler A."/>
            <person name="Grigoriev I.V."/>
            <person name="Martin F.M."/>
            <person name="Hacquard S."/>
        </authorList>
    </citation>
    <scope>NUCLEOTIDE SEQUENCE</scope>
    <source>
        <strain evidence="2">MPI-SDFR-AT-0120</strain>
    </source>
</reference>
<evidence type="ECO:0000313" key="2">
    <source>
        <dbReference type="EMBL" id="KAH7067938.1"/>
    </source>
</evidence>
<evidence type="ECO:0000313" key="3">
    <source>
        <dbReference type="Proteomes" id="UP000813461"/>
    </source>
</evidence>
<keyword evidence="3" id="KW-1185">Reference proteome</keyword>
<comment type="caution">
    <text evidence="2">The sequence shown here is derived from an EMBL/GenBank/DDBJ whole genome shotgun (WGS) entry which is preliminary data.</text>
</comment>
<sequence>MADVYSSAHLILAAINTSDCNDGFIHPRPDTVVIKSNGAPAVHVRRAVCHHTREKTFQMEPYPLFKRVWCMQERELACRTLHFLPDEVVWQCAALTDCECGANPERDVPSEHSGAIRRYACFKSSAMEDTTIGKVWAAIVEDYCRLGITYASDTLPALSGLAQRLEVLEPGRYIAGLWETDLAFLLNWSPQTEYGTIFPRAEINGPIFS</sequence>
<proteinExistence type="predicted"/>
<dbReference type="EMBL" id="JAGMVJ010000033">
    <property type="protein sequence ID" value="KAH7067938.1"/>
    <property type="molecule type" value="Genomic_DNA"/>
</dbReference>
<dbReference type="Pfam" id="PF06985">
    <property type="entry name" value="HET"/>
    <property type="match status" value="1"/>
</dbReference>
<dbReference type="OrthoDB" id="5362512at2759"/>
<organism evidence="2 3">
    <name type="scientific">Paraphoma chrysanthemicola</name>
    <dbReference type="NCBI Taxonomy" id="798071"/>
    <lineage>
        <taxon>Eukaryota</taxon>
        <taxon>Fungi</taxon>
        <taxon>Dikarya</taxon>
        <taxon>Ascomycota</taxon>
        <taxon>Pezizomycotina</taxon>
        <taxon>Dothideomycetes</taxon>
        <taxon>Pleosporomycetidae</taxon>
        <taxon>Pleosporales</taxon>
        <taxon>Pleosporineae</taxon>
        <taxon>Phaeosphaeriaceae</taxon>
        <taxon>Paraphoma</taxon>
    </lineage>
</organism>
<name>A0A8K0QTK5_9PLEO</name>
<gene>
    <name evidence="2" type="ORF">FB567DRAFT_253290</name>
</gene>
<dbReference type="Proteomes" id="UP000813461">
    <property type="component" value="Unassembled WGS sequence"/>
</dbReference>
<feature type="domain" description="Heterokaryon incompatibility" evidence="1">
    <location>
        <begin position="1"/>
        <end position="73"/>
    </location>
</feature>
<dbReference type="PANTHER" id="PTHR33112">
    <property type="entry name" value="DOMAIN PROTEIN, PUTATIVE-RELATED"/>
    <property type="match status" value="1"/>
</dbReference>
<evidence type="ECO:0000259" key="1">
    <source>
        <dbReference type="Pfam" id="PF06985"/>
    </source>
</evidence>
<dbReference type="InterPro" id="IPR010730">
    <property type="entry name" value="HET"/>
</dbReference>
<protein>
    <recommendedName>
        <fullName evidence="1">Heterokaryon incompatibility domain-containing protein</fullName>
    </recommendedName>
</protein>